<dbReference type="GO" id="GO:0007602">
    <property type="term" value="P:phototransduction"/>
    <property type="evidence" value="ECO:0007669"/>
    <property type="project" value="UniProtKB-KW"/>
</dbReference>
<protein>
    <submittedName>
        <fullName evidence="17">Teleost multiple tissue opsin-like</fullName>
    </submittedName>
</protein>
<name>A0A2U9BLE8_SCOMX</name>
<dbReference type="EMBL" id="CP026249">
    <property type="protein sequence ID" value="AWP04486.1"/>
    <property type="molecule type" value="Genomic_DNA"/>
</dbReference>
<gene>
    <name evidence="17" type="ORF">SMAX5B_005790</name>
</gene>
<dbReference type="InterPro" id="IPR002962">
    <property type="entry name" value="Peropsin"/>
</dbReference>
<dbReference type="PROSITE" id="PS50262">
    <property type="entry name" value="G_PROTEIN_RECEP_F1_2"/>
    <property type="match status" value="1"/>
</dbReference>
<keyword evidence="11 14" id="KW-0675">Receptor</keyword>
<comment type="subcellular location">
    <subcellularLocation>
        <location evidence="1">Membrane</location>
        <topology evidence="1">Multi-pass membrane protein</topology>
    </subcellularLocation>
</comment>
<evidence type="ECO:0000256" key="5">
    <source>
        <dbReference type="ARBA" id="ARBA00022925"/>
    </source>
</evidence>
<proteinExistence type="inferred from homology"/>
<dbReference type="PROSITE" id="PS00238">
    <property type="entry name" value="OPSIN"/>
    <property type="match status" value="1"/>
</dbReference>
<dbReference type="PROSITE" id="PS00237">
    <property type="entry name" value="G_PROTEIN_RECEP_F1_1"/>
    <property type="match status" value="1"/>
</dbReference>
<dbReference type="InterPro" id="IPR017452">
    <property type="entry name" value="GPCR_Rhodpsn_7TM"/>
</dbReference>
<evidence type="ECO:0000259" key="16">
    <source>
        <dbReference type="PROSITE" id="PS50262"/>
    </source>
</evidence>
<keyword evidence="10" id="KW-1015">Disulfide bond</keyword>
<dbReference type="AlphaFoldDB" id="A0A2U9BLE8"/>
<evidence type="ECO:0000256" key="7">
    <source>
        <dbReference type="ARBA" id="ARBA00022991"/>
    </source>
</evidence>
<evidence type="ECO:0000256" key="6">
    <source>
        <dbReference type="ARBA" id="ARBA00022989"/>
    </source>
</evidence>
<feature type="transmembrane region" description="Helical" evidence="15">
    <location>
        <begin position="273"/>
        <end position="300"/>
    </location>
</feature>
<sequence>MEKSDQLIVCHSKASSIQVDNISVCAALHNLSGCAGVSGAVCASAGEGHPGGGSHRGTLSPTGNLVVAVCLGFIGTFGLLNNLLVLALFCRYKMLRSPINLLLMNISVSDLLVCVLGTPFSFAASTQGRWLIGDGGCVWYGFANSLFGIVSLISLAVLSYERYSTMMVPTEADPSNYRKISLGIALSWVYSLAWTSPPLIGWSHYGPEGPGTTCSVDWEARTANNISYVICLFIFCLIMPFLVIVFCYGKLLCAIRQVSGINASTSRKREQRVLFMVVIMVICYLLCWLPYGIMALLATFGPPGLVTPEASIIPSVLAKTSTVINPIIYVFMNKQFYRCFQALLRCETPRRGSSMKSSSKVPTKALRGGAVTGPRRTNDLLFMVASLGQPAATLPQLGPSFEPTNDVSKAPSSDIKPVIVSLVAHFDR</sequence>
<evidence type="ECO:0000256" key="1">
    <source>
        <dbReference type="ARBA" id="ARBA00004141"/>
    </source>
</evidence>
<dbReference type="CDD" id="cd15086">
    <property type="entry name" value="7tmA_tmt_opsin"/>
    <property type="match status" value="1"/>
</dbReference>
<evidence type="ECO:0000256" key="12">
    <source>
        <dbReference type="ARBA" id="ARBA00023180"/>
    </source>
</evidence>
<evidence type="ECO:0000256" key="3">
    <source>
        <dbReference type="ARBA" id="ARBA00022606"/>
    </source>
</evidence>
<evidence type="ECO:0000256" key="10">
    <source>
        <dbReference type="ARBA" id="ARBA00023157"/>
    </source>
</evidence>
<evidence type="ECO:0000256" key="8">
    <source>
        <dbReference type="ARBA" id="ARBA00023040"/>
    </source>
</evidence>
<keyword evidence="9 15" id="KW-0472">Membrane</keyword>
<evidence type="ECO:0000313" key="17">
    <source>
        <dbReference type="EMBL" id="AWP04486.1"/>
    </source>
</evidence>
<feature type="transmembrane region" description="Helical" evidence="15">
    <location>
        <begin position="65"/>
        <end position="89"/>
    </location>
</feature>
<keyword evidence="3" id="KW-0716">Sensory transduction</keyword>
<dbReference type="SUPFAM" id="SSF81321">
    <property type="entry name" value="Family A G protein-coupled receptor-like"/>
    <property type="match status" value="1"/>
</dbReference>
<dbReference type="FunFam" id="1.20.1070.10:FF:000197">
    <property type="entry name" value="Teleost multiple tissue opsin 2b"/>
    <property type="match status" value="1"/>
</dbReference>
<keyword evidence="5" id="KW-0681">Retinal protein</keyword>
<evidence type="ECO:0000256" key="4">
    <source>
        <dbReference type="ARBA" id="ARBA00022692"/>
    </source>
</evidence>
<keyword evidence="8 14" id="KW-0297">G-protein coupled receptor</keyword>
<evidence type="ECO:0000256" key="14">
    <source>
        <dbReference type="RuleBase" id="RU000688"/>
    </source>
</evidence>
<dbReference type="InterPro" id="IPR027430">
    <property type="entry name" value="Retinal_BS"/>
</dbReference>
<feature type="transmembrane region" description="Helical" evidence="15">
    <location>
        <begin position="101"/>
        <end position="126"/>
    </location>
</feature>
<feature type="transmembrane region" description="Helical" evidence="15">
    <location>
        <begin position="180"/>
        <end position="200"/>
    </location>
</feature>
<evidence type="ECO:0000256" key="13">
    <source>
        <dbReference type="ARBA" id="ARBA00023224"/>
    </source>
</evidence>
<evidence type="ECO:0000256" key="15">
    <source>
        <dbReference type="SAM" id="Phobius"/>
    </source>
</evidence>
<feature type="transmembrane region" description="Helical" evidence="15">
    <location>
        <begin position="226"/>
        <end position="252"/>
    </location>
</feature>
<keyword evidence="6 15" id="KW-1133">Transmembrane helix</keyword>
<keyword evidence="7" id="KW-0157">Chromophore</keyword>
<dbReference type="STRING" id="52904.ENSSMAP00000019056"/>
<keyword evidence="18" id="KW-1185">Reference proteome</keyword>
<evidence type="ECO:0000256" key="2">
    <source>
        <dbReference type="ARBA" id="ARBA00022543"/>
    </source>
</evidence>
<dbReference type="GO" id="GO:0007601">
    <property type="term" value="P:visual perception"/>
    <property type="evidence" value="ECO:0007669"/>
    <property type="project" value="InterPro"/>
</dbReference>
<dbReference type="Pfam" id="PF00001">
    <property type="entry name" value="7tm_1"/>
    <property type="match status" value="1"/>
</dbReference>
<keyword evidence="12" id="KW-0325">Glycoprotein</keyword>
<dbReference type="InterPro" id="IPR050125">
    <property type="entry name" value="GPCR_opsins"/>
</dbReference>
<dbReference type="GO" id="GO:0016020">
    <property type="term" value="C:membrane"/>
    <property type="evidence" value="ECO:0007669"/>
    <property type="project" value="UniProtKB-SubCell"/>
</dbReference>
<feature type="domain" description="G-protein coupled receptors family 1 profile" evidence="16">
    <location>
        <begin position="81"/>
        <end position="329"/>
    </location>
</feature>
<keyword evidence="13 14" id="KW-0807">Transducer</keyword>
<evidence type="ECO:0000256" key="9">
    <source>
        <dbReference type="ARBA" id="ARBA00023136"/>
    </source>
</evidence>
<organism evidence="17 18">
    <name type="scientific">Scophthalmus maximus</name>
    <name type="common">Turbot</name>
    <name type="synonym">Psetta maxima</name>
    <dbReference type="NCBI Taxonomy" id="52904"/>
    <lineage>
        <taxon>Eukaryota</taxon>
        <taxon>Metazoa</taxon>
        <taxon>Chordata</taxon>
        <taxon>Craniata</taxon>
        <taxon>Vertebrata</taxon>
        <taxon>Euteleostomi</taxon>
        <taxon>Actinopterygii</taxon>
        <taxon>Neopterygii</taxon>
        <taxon>Teleostei</taxon>
        <taxon>Neoteleostei</taxon>
        <taxon>Acanthomorphata</taxon>
        <taxon>Carangaria</taxon>
        <taxon>Pleuronectiformes</taxon>
        <taxon>Pleuronectoidei</taxon>
        <taxon>Scophthalmidae</taxon>
        <taxon>Scophthalmus</taxon>
    </lineage>
</organism>
<dbReference type="GO" id="GO:0004930">
    <property type="term" value="F:G protein-coupled receptor activity"/>
    <property type="evidence" value="ECO:0007669"/>
    <property type="project" value="UniProtKB-KW"/>
</dbReference>
<evidence type="ECO:0000256" key="11">
    <source>
        <dbReference type="ARBA" id="ARBA00023170"/>
    </source>
</evidence>
<keyword evidence="2" id="KW-0600">Photoreceptor protein</keyword>
<dbReference type="GO" id="GO:0009881">
    <property type="term" value="F:photoreceptor activity"/>
    <property type="evidence" value="ECO:0007669"/>
    <property type="project" value="UniProtKB-KW"/>
</dbReference>
<keyword evidence="4 14" id="KW-0812">Transmembrane</keyword>
<dbReference type="Proteomes" id="UP000246464">
    <property type="component" value="Chromosome 7"/>
</dbReference>
<feature type="transmembrane region" description="Helical" evidence="15">
    <location>
        <begin position="138"/>
        <end position="160"/>
    </location>
</feature>
<comment type="similarity">
    <text evidence="14">Belongs to the G-protein coupled receptor 1 family.</text>
</comment>
<accession>A0A2U9BLE8</accession>
<dbReference type="PRINTS" id="PR01244">
    <property type="entry name" value="PEROPSIN"/>
</dbReference>
<dbReference type="PANTHER" id="PTHR24240">
    <property type="entry name" value="OPSIN"/>
    <property type="match status" value="1"/>
</dbReference>
<dbReference type="PRINTS" id="PR00237">
    <property type="entry name" value="GPCRRHODOPSN"/>
</dbReference>
<feature type="transmembrane region" description="Helical" evidence="15">
    <location>
        <begin position="312"/>
        <end position="332"/>
    </location>
</feature>
<dbReference type="Gene3D" id="1.20.1070.10">
    <property type="entry name" value="Rhodopsin 7-helix transmembrane proteins"/>
    <property type="match status" value="1"/>
</dbReference>
<dbReference type="InterPro" id="IPR000276">
    <property type="entry name" value="GPCR_Rhodpsn"/>
</dbReference>
<reference evidence="17 18" key="1">
    <citation type="submission" date="2017-12" db="EMBL/GenBank/DDBJ databases">
        <title>Integrating genomic resources of turbot (Scophthalmus maximus) in depth evaluation of genetic and physical mapping variation across individuals.</title>
        <authorList>
            <person name="Martinez P."/>
        </authorList>
    </citation>
    <scope>NUCLEOTIDE SEQUENCE [LARGE SCALE GENOMIC DNA]</scope>
</reference>
<evidence type="ECO:0000313" key="18">
    <source>
        <dbReference type="Proteomes" id="UP000246464"/>
    </source>
</evidence>